<evidence type="ECO:0000256" key="4">
    <source>
        <dbReference type="ARBA" id="ARBA00022741"/>
    </source>
</evidence>
<feature type="non-terminal residue" evidence="8">
    <location>
        <position position="141"/>
    </location>
</feature>
<protein>
    <recommendedName>
        <fullName evidence="1">non-specific serine/threonine protein kinase</fullName>
        <ecNumber evidence="1">2.7.11.1</ecNumber>
    </recommendedName>
</protein>
<dbReference type="GO" id="GO:0051082">
    <property type="term" value="F:unfolded protein binding"/>
    <property type="evidence" value="ECO:0007669"/>
    <property type="project" value="TreeGrafter"/>
</dbReference>
<dbReference type="PANTHER" id="PTHR13954:SF6">
    <property type="entry name" value="NON-SPECIFIC SERINE_THREONINE PROTEIN KINASE"/>
    <property type="match status" value="1"/>
</dbReference>
<dbReference type="GO" id="GO:0036498">
    <property type="term" value="P:IRE1-mediated unfolded protein response"/>
    <property type="evidence" value="ECO:0007669"/>
    <property type="project" value="UniProtKB-ARBA"/>
</dbReference>
<evidence type="ECO:0000256" key="1">
    <source>
        <dbReference type="ARBA" id="ARBA00012513"/>
    </source>
</evidence>
<name>A0A4P9XYN6_9FUNG</name>
<sequence length="141" mass="15723">MEVGEGEILGYGSHGTVVMRGRFQGREVAVKRVLLDFYTVAEHEVAILQASDDHAHIVRYFGREQCDRFAYIAVEKCVASLADLLAIESSGTGQLAEGRDVPLLPSPLRILRHIALGLEHMHRLRLVHRDLKPQNLLLSTS</sequence>
<evidence type="ECO:0000313" key="8">
    <source>
        <dbReference type="EMBL" id="RKP11545.1"/>
    </source>
</evidence>
<evidence type="ECO:0000256" key="6">
    <source>
        <dbReference type="ARBA" id="ARBA00022840"/>
    </source>
</evidence>
<dbReference type="Gene3D" id="1.10.510.10">
    <property type="entry name" value="Transferase(Phosphotransferase) domain 1"/>
    <property type="match status" value="1"/>
</dbReference>
<dbReference type="PANTHER" id="PTHR13954">
    <property type="entry name" value="IRE1-RELATED"/>
    <property type="match status" value="1"/>
</dbReference>
<dbReference type="GO" id="GO:0005524">
    <property type="term" value="F:ATP binding"/>
    <property type="evidence" value="ECO:0007669"/>
    <property type="project" value="UniProtKB-KW"/>
</dbReference>
<keyword evidence="6" id="KW-0067">ATP-binding</keyword>
<dbReference type="InterPro" id="IPR008271">
    <property type="entry name" value="Ser/Thr_kinase_AS"/>
</dbReference>
<dbReference type="FunFam" id="3.30.200.20:FF:000077">
    <property type="entry name" value="Putative Serine/threonine-protein kinase/endoribonuclease IRE1"/>
    <property type="match status" value="1"/>
</dbReference>
<keyword evidence="4" id="KW-0547">Nucleotide-binding</keyword>
<dbReference type="GO" id="GO:0004674">
    <property type="term" value="F:protein serine/threonine kinase activity"/>
    <property type="evidence" value="ECO:0007669"/>
    <property type="project" value="UniProtKB-KW"/>
</dbReference>
<proteinExistence type="predicted"/>
<evidence type="ECO:0000256" key="2">
    <source>
        <dbReference type="ARBA" id="ARBA00022527"/>
    </source>
</evidence>
<feature type="domain" description="Protein kinase" evidence="7">
    <location>
        <begin position="3"/>
        <end position="141"/>
    </location>
</feature>
<dbReference type="InterPro" id="IPR011009">
    <property type="entry name" value="Kinase-like_dom_sf"/>
</dbReference>
<dbReference type="Pfam" id="PF00069">
    <property type="entry name" value="Pkinase"/>
    <property type="match status" value="1"/>
</dbReference>
<keyword evidence="2" id="KW-0723">Serine/threonine-protein kinase</keyword>
<dbReference type="GO" id="GO:1990604">
    <property type="term" value="C:IRE1-TRAF2-ASK1 complex"/>
    <property type="evidence" value="ECO:0007669"/>
    <property type="project" value="TreeGrafter"/>
</dbReference>
<keyword evidence="3" id="KW-0808">Transferase</keyword>
<accession>A0A4P9XYN6</accession>
<dbReference type="OrthoDB" id="63989at2759"/>
<evidence type="ECO:0000256" key="5">
    <source>
        <dbReference type="ARBA" id="ARBA00022777"/>
    </source>
</evidence>
<dbReference type="AlphaFoldDB" id="A0A4P9XYN6"/>
<dbReference type="Proteomes" id="UP000267251">
    <property type="component" value="Unassembled WGS sequence"/>
</dbReference>
<evidence type="ECO:0000313" key="9">
    <source>
        <dbReference type="Proteomes" id="UP000267251"/>
    </source>
</evidence>
<keyword evidence="5 8" id="KW-0418">Kinase</keyword>
<dbReference type="EMBL" id="KZ988821">
    <property type="protein sequence ID" value="RKP11545.1"/>
    <property type="molecule type" value="Genomic_DNA"/>
</dbReference>
<dbReference type="PROSITE" id="PS00108">
    <property type="entry name" value="PROTEIN_KINASE_ST"/>
    <property type="match status" value="1"/>
</dbReference>
<organism evidence="8 9">
    <name type="scientific">Piptocephalis cylindrospora</name>
    <dbReference type="NCBI Taxonomy" id="1907219"/>
    <lineage>
        <taxon>Eukaryota</taxon>
        <taxon>Fungi</taxon>
        <taxon>Fungi incertae sedis</taxon>
        <taxon>Zoopagomycota</taxon>
        <taxon>Zoopagomycotina</taxon>
        <taxon>Zoopagomycetes</taxon>
        <taxon>Zoopagales</taxon>
        <taxon>Piptocephalidaceae</taxon>
        <taxon>Piptocephalis</taxon>
    </lineage>
</organism>
<gene>
    <name evidence="8" type="ORF">BJ684DRAFT_12784</name>
</gene>
<dbReference type="Gene3D" id="3.30.200.20">
    <property type="entry name" value="Phosphorylase Kinase, domain 1"/>
    <property type="match status" value="1"/>
</dbReference>
<reference evidence="9" key="1">
    <citation type="journal article" date="2018" name="Nat. Microbiol.">
        <title>Leveraging single-cell genomics to expand the fungal tree of life.</title>
        <authorList>
            <person name="Ahrendt S.R."/>
            <person name="Quandt C.A."/>
            <person name="Ciobanu D."/>
            <person name="Clum A."/>
            <person name="Salamov A."/>
            <person name="Andreopoulos B."/>
            <person name="Cheng J.F."/>
            <person name="Woyke T."/>
            <person name="Pelin A."/>
            <person name="Henrissat B."/>
            <person name="Reynolds N.K."/>
            <person name="Benny G.L."/>
            <person name="Smith M.E."/>
            <person name="James T.Y."/>
            <person name="Grigoriev I.V."/>
        </authorList>
    </citation>
    <scope>NUCLEOTIDE SEQUENCE [LARGE SCALE GENOMIC DNA]</scope>
</reference>
<dbReference type="InterPro" id="IPR000719">
    <property type="entry name" value="Prot_kinase_dom"/>
</dbReference>
<dbReference type="PROSITE" id="PS50011">
    <property type="entry name" value="PROTEIN_KINASE_DOM"/>
    <property type="match status" value="1"/>
</dbReference>
<dbReference type="SUPFAM" id="SSF56112">
    <property type="entry name" value="Protein kinase-like (PK-like)"/>
    <property type="match status" value="1"/>
</dbReference>
<dbReference type="EC" id="2.7.11.1" evidence="1"/>
<dbReference type="GO" id="GO:0070059">
    <property type="term" value="P:intrinsic apoptotic signaling pathway in response to endoplasmic reticulum stress"/>
    <property type="evidence" value="ECO:0007669"/>
    <property type="project" value="TreeGrafter"/>
</dbReference>
<evidence type="ECO:0000259" key="7">
    <source>
        <dbReference type="PROSITE" id="PS50011"/>
    </source>
</evidence>
<evidence type="ECO:0000256" key="3">
    <source>
        <dbReference type="ARBA" id="ARBA00022679"/>
    </source>
</evidence>
<keyword evidence="9" id="KW-1185">Reference proteome</keyword>
<dbReference type="InterPro" id="IPR045133">
    <property type="entry name" value="IRE1/2-like"/>
</dbReference>
<dbReference type="GO" id="GO:0004521">
    <property type="term" value="F:RNA endonuclease activity"/>
    <property type="evidence" value="ECO:0007669"/>
    <property type="project" value="InterPro"/>
</dbReference>